<evidence type="ECO:0008006" key="4">
    <source>
        <dbReference type="Google" id="ProtNLM"/>
    </source>
</evidence>
<dbReference type="InterPro" id="IPR050792">
    <property type="entry name" value="ADP-ribosylglycohydrolase"/>
</dbReference>
<dbReference type="EMBL" id="MN739178">
    <property type="protein sequence ID" value="QHS92368.1"/>
    <property type="molecule type" value="Genomic_DNA"/>
</dbReference>
<name>A0A6C0BLT0_9ZZZZ</name>
<keyword evidence="2" id="KW-0378">Hydrolase</keyword>
<evidence type="ECO:0000256" key="1">
    <source>
        <dbReference type="ARBA" id="ARBA00010702"/>
    </source>
</evidence>
<accession>A0A6C0BLT0</accession>
<organism evidence="3">
    <name type="scientific">viral metagenome</name>
    <dbReference type="NCBI Taxonomy" id="1070528"/>
    <lineage>
        <taxon>unclassified sequences</taxon>
        <taxon>metagenomes</taxon>
        <taxon>organismal metagenomes</taxon>
    </lineage>
</organism>
<proteinExistence type="inferred from homology"/>
<dbReference type="AlphaFoldDB" id="A0A6C0BLT0"/>
<evidence type="ECO:0000256" key="2">
    <source>
        <dbReference type="ARBA" id="ARBA00022801"/>
    </source>
</evidence>
<reference evidence="3" key="1">
    <citation type="journal article" date="2020" name="Nature">
        <title>Giant virus diversity and host interactions through global metagenomics.</title>
        <authorList>
            <person name="Schulz F."/>
            <person name="Roux S."/>
            <person name="Paez-Espino D."/>
            <person name="Jungbluth S."/>
            <person name="Walsh D.A."/>
            <person name="Denef V.J."/>
            <person name="McMahon K.D."/>
            <person name="Konstantinidis K.T."/>
            <person name="Eloe-Fadrosh E.A."/>
            <person name="Kyrpides N.C."/>
            <person name="Woyke T."/>
        </authorList>
    </citation>
    <scope>NUCLEOTIDE SEQUENCE</scope>
    <source>
        <strain evidence="3">GVMAG-M-3300014204-73</strain>
    </source>
</reference>
<dbReference type="Pfam" id="PF03747">
    <property type="entry name" value="ADP_ribosyl_GH"/>
    <property type="match status" value="1"/>
</dbReference>
<dbReference type="InterPro" id="IPR036705">
    <property type="entry name" value="Ribosyl_crysJ1_sf"/>
</dbReference>
<dbReference type="GO" id="GO:0016787">
    <property type="term" value="F:hydrolase activity"/>
    <property type="evidence" value="ECO:0007669"/>
    <property type="project" value="UniProtKB-KW"/>
</dbReference>
<dbReference type="PANTHER" id="PTHR16222">
    <property type="entry name" value="ADP-RIBOSYLGLYCOHYDROLASE"/>
    <property type="match status" value="1"/>
</dbReference>
<protein>
    <recommendedName>
        <fullName evidence="4">ADP-ribosylglycohydrolase</fullName>
    </recommendedName>
</protein>
<dbReference type="InterPro" id="IPR005502">
    <property type="entry name" value="Ribosyl_crysJ1"/>
</dbReference>
<dbReference type="Gene3D" id="1.10.4080.10">
    <property type="entry name" value="ADP-ribosylation/Crystallin J1"/>
    <property type="match status" value="1"/>
</dbReference>
<evidence type="ECO:0000313" key="3">
    <source>
        <dbReference type="EMBL" id="QHS92368.1"/>
    </source>
</evidence>
<comment type="similarity">
    <text evidence="1">Belongs to the ADP-ribosylglycohydrolase family.</text>
</comment>
<sequence length="361" mass="41177">MNEFSDRCNDYNGCLYGFVVGDALGSFLEFSDRDTLYKITEMETNYLYDLPAGSWTRTTSQLLLTADHLNQWKTVQPHHFLLQYHALITRGQYLIKKNIFEPTSFMRISALKIGLLLKSRKPLPEILNPLAYHQNDCEPLLRVAPVVICHYHHPDLCLHQIEQLTQTTHVSTECVDACRYFASLLIGVLMGVEKQQLLSATFNLMDVSTYGPLRYNRFSQSYLQHCSETQIRKDPSQEAIICQSAKTQHFLRSLYPSVLKVQKGSFLHKSRNEILSDDSLIHCLEAALWAFSNGDTFEEGCINAINLGGNSTGIGAIYGQLAGAYYGYQQIPNRWISKIQHMEILQDFLIPITKIANENLR</sequence>
<dbReference type="PANTHER" id="PTHR16222:SF24">
    <property type="entry name" value="ADP-RIBOSYLHYDROLASE ARH3"/>
    <property type="match status" value="1"/>
</dbReference>
<dbReference type="SUPFAM" id="SSF101478">
    <property type="entry name" value="ADP-ribosylglycohydrolase"/>
    <property type="match status" value="1"/>
</dbReference>